<keyword evidence="3" id="KW-1185">Reference proteome</keyword>
<organism evidence="2 3">
    <name type="scientific">Duganella flavida</name>
    <dbReference type="NCBI Taxonomy" id="2692175"/>
    <lineage>
        <taxon>Bacteria</taxon>
        <taxon>Pseudomonadati</taxon>
        <taxon>Pseudomonadota</taxon>
        <taxon>Betaproteobacteria</taxon>
        <taxon>Burkholderiales</taxon>
        <taxon>Oxalobacteraceae</taxon>
        <taxon>Telluria group</taxon>
        <taxon>Duganella</taxon>
    </lineage>
</organism>
<evidence type="ECO:0000256" key="1">
    <source>
        <dbReference type="SAM" id="MobiDB-lite"/>
    </source>
</evidence>
<dbReference type="RefSeq" id="WP_161008557.1">
    <property type="nucleotide sequence ID" value="NZ_WWCN01000014.1"/>
</dbReference>
<sequence length="59" mass="6737">MSINKKRASSATPKKPKTAAPPLPAFDVEMLLLIGEERLRFEREENDNVYFMADLIDPM</sequence>
<name>A0A6L8KDK9_9BURK</name>
<accession>A0A6L8KDK9</accession>
<dbReference type="AlphaFoldDB" id="A0A6L8KDK9"/>
<feature type="region of interest" description="Disordered" evidence="1">
    <location>
        <begin position="1"/>
        <end position="22"/>
    </location>
</feature>
<gene>
    <name evidence="2" type="ORF">GTP46_20955</name>
</gene>
<proteinExistence type="predicted"/>
<protein>
    <submittedName>
        <fullName evidence="2">Uncharacterized protein</fullName>
    </submittedName>
</protein>
<comment type="caution">
    <text evidence="2">The sequence shown here is derived from an EMBL/GenBank/DDBJ whole genome shotgun (WGS) entry which is preliminary data.</text>
</comment>
<evidence type="ECO:0000313" key="3">
    <source>
        <dbReference type="Proteomes" id="UP000479335"/>
    </source>
</evidence>
<dbReference type="EMBL" id="WWCN01000014">
    <property type="protein sequence ID" value="MYM25100.1"/>
    <property type="molecule type" value="Genomic_DNA"/>
</dbReference>
<dbReference type="Proteomes" id="UP000479335">
    <property type="component" value="Unassembled WGS sequence"/>
</dbReference>
<evidence type="ECO:0000313" key="2">
    <source>
        <dbReference type="EMBL" id="MYM25100.1"/>
    </source>
</evidence>
<reference evidence="2 3" key="1">
    <citation type="submission" date="2019-12" db="EMBL/GenBank/DDBJ databases">
        <title>Novel species isolated from a subtropical stream in China.</title>
        <authorList>
            <person name="Lu H."/>
        </authorList>
    </citation>
    <scope>NUCLEOTIDE SEQUENCE [LARGE SCALE GENOMIC DNA]</scope>
    <source>
        <strain evidence="2 3">FT135W</strain>
    </source>
</reference>